<dbReference type="Gene3D" id="3.30.450.20">
    <property type="entry name" value="PAS domain"/>
    <property type="match status" value="1"/>
</dbReference>
<dbReference type="InterPro" id="IPR052162">
    <property type="entry name" value="Sensor_kinase/Photoreceptor"/>
</dbReference>
<evidence type="ECO:0000259" key="7">
    <source>
        <dbReference type="PROSITE" id="PS50113"/>
    </source>
</evidence>
<dbReference type="InterPro" id="IPR013655">
    <property type="entry name" value="PAS_fold_3"/>
</dbReference>
<comment type="catalytic activity">
    <reaction evidence="1">
        <text>ATP + protein L-histidine = ADP + protein N-phospho-L-histidine.</text>
        <dbReference type="EC" id="2.7.13.3"/>
    </reaction>
</comment>
<protein>
    <recommendedName>
        <fullName evidence="2">histidine kinase</fullName>
        <ecNumber evidence="2">2.7.13.3</ecNumber>
    </recommendedName>
</protein>
<evidence type="ECO:0000313" key="8">
    <source>
        <dbReference type="EMBL" id="TDQ16470.1"/>
    </source>
</evidence>
<evidence type="ECO:0000313" key="9">
    <source>
        <dbReference type="Proteomes" id="UP000294535"/>
    </source>
</evidence>
<dbReference type="PANTHER" id="PTHR43304:SF1">
    <property type="entry name" value="PAC DOMAIN-CONTAINING PROTEIN"/>
    <property type="match status" value="1"/>
</dbReference>
<dbReference type="InterPro" id="IPR000014">
    <property type="entry name" value="PAS"/>
</dbReference>
<evidence type="ECO:0000256" key="4">
    <source>
        <dbReference type="ARBA" id="ARBA00022679"/>
    </source>
</evidence>
<comment type="caution">
    <text evidence="8">The sequence shown here is derived from an EMBL/GenBank/DDBJ whole genome shotgun (WGS) entry which is preliminary data.</text>
</comment>
<dbReference type="SUPFAM" id="SSF55785">
    <property type="entry name" value="PYP-like sensor domain (PAS domain)"/>
    <property type="match status" value="1"/>
</dbReference>
<dbReference type="InterPro" id="IPR000700">
    <property type="entry name" value="PAS-assoc_C"/>
</dbReference>
<dbReference type="AlphaFoldDB" id="A0A4R6T734"/>
<dbReference type="OrthoDB" id="818539at2"/>
<dbReference type="EMBL" id="SNYF01000007">
    <property type="protein sequence ID" value="TDQ16470.1"/>
    <property type="molecule type" value="Genomic_DNA"/>
</dbReference>
<evidence type="ECO:0000256" key="1">
    <source>
        <dbReference type="ARBA" id="ARBA00000085"/>
    </source>
</evidence>
<dbReference type="NCBIfam" id="TIGR00229">
    <property type="entry name" value="sensory_box"/>
    <property type="match status" value="1"/>
</dbReference>
<evidence type="ECO:0000259" key="6">
    <source>
        <dbReference type="PROSITE" id="PS50112"/>
    </source>
</evidence>
<keyword evidence="5" id="KW-0418">Kinase</keyword>
<dbReference type="RefSeq" id="WP_133556442.1">
    <property type="nucleotide sequence ID" value="NZ_SNYF01000007.1"/>
</dbReference>
<dbReference type="EC" id="2.7.13.3" evidence="2"/>
<dbReference type="InterPro" id="IPR035965">
    <property type="entry name" value="PAS-like_dom_sf"/>
</dbReference>
<dbReference type="PANTHER" id="PTHR43304">
    <property type="entry name" value="PHYTOCHROME-LIKE PROTEIN CPH1"/>
    <property type="match status" value="1"/>
</dbReference>
<keyword evidence="3" id="KW-0597">Phosphoprotein</keyword>
<dbReference type="CDD" id="cd00130">
    <property type="entry name" value="PAS"/>
    <property type="match status" value="1"/>
</dbReference>
<evidence type="ECO:0000256" key="3">
    <source>
        <dbReference type="ARBA" id="ARBA00022553"/>
    </source>
</evidence>
<feature type="domain" description="PAC" evidence="7">
    <location>
        <begin position="217"/>
        <end position="270"/>
    </location>
</feature>
<accession>A0A4R6T734</accession>
<evidence type="ECO:0000256" key="5">
    <source>
        <dbReference type="ARBA" id="ARBA00022777"/>
    </source>
</evidence>
<sequence>MQSWESINVLSQMAITSEYFLQVTLDKSGKVISSDSGIGPVPTLFDHQHKPINFTDCFLSSDWAKYENQRIKAWKSRHQSFLVELQKINHPEDSTTLTKWEFFFISEDYGTCLGIGHPVDPTMPYSLGLGEFIEGNSGKNEILDSLLENKLLGFWEFDQEKQEDQISTGLAQMLGYQPEDLNSSVPISWQKHIHQEDYRPLVRELKQHLKTSGNIPFKKEFRLISKKNQVTWVVGFGKTSKWSKEGLPLKVQGLLIDITEKKKQELWLKEHHYFLQELAFQQSHSLRARVANISGILEIMETESLGSEAQKLLGIIKREVKMLDQSLKKSIKESVQQNEILERGISSSGSNIS</sequence>
<keyword evidence="4" id="KW-0808">Transferase</keyword>
<keyword evidence="9" id="KW-1185">Reference proteome</keyword>
<dbReference type="PROSITE" id="PS50112">
    <property type="entry name" value="PAS"/>
    <property type="match status" value="1"/>
</dbReference>
<organism evidence="8 9">
    <name type="scientific">Algoriphagus boseongensis</name>
    <dbReference type="NCBI Taxonomy" id="1442587"/>
    <lineage>
        <taxon>Bacteria</taxon>
        <taxon>Pseudomonadati</taxon>
        <taxon>Bacteroidota</taxon>
        <taxon>Cytophagia</taxon>
        <taxon>Cytophagales</taxon>
        <taxon>Cyclobacteriaceae</taxon>
        <taxon>Algoriphagus</taxon>
    </lineage>
</organism>
<dbReference type="GO" id="GO:0004673">
    <property type="term" value="F:protein histidine kinase activity"/>
    <property type="evidence" value="ECO:0007669"/>
    <property type="project" value="UniProtKB-EC"/>
</dbReference>
<dbReference type="Proteomes" id="UP000294535">
    <property type="component" value="Unassembled WGS sequence"/>
</dbReference>
<name>A0A4R6T734_9BACT</name>
<feature type="domain" description="PAS" evidence="6">
    <location>
        <begin position="139"/>
        <end position="212"/>
    </location>
</feature>
<dbReference type="PROSITE" id="PS50113">
    <property type="entry name" value="PAC"/>
    <property type="match status" value="1"/>
</dbReference>
<evidence type="ECO:0000256" key="2">
    <source>
        <dbReference type="ARBA" id="ARBA00012438"/>
    </source>
</evidence>
<proteinExistence type="predicted"/>
<reference evidence="8 9" key="1">
    <citation type="submission" date="2019-03" db="EMBL/GenBank/DDBJ databases">
        <title>Genomic Encyclopedia of Type Strains, Phase III (KMG-III): the genomes of soil and plant-associated and newly described type strains.</title>
        <authorList>
            <person name="Whitman W."/>
        </authorList>
    </citation>
    <scope>NUCLEOTIDE SEQUENCE [LARGE SCALE GENOMIC DNA]</scope>
    <source>
        <strain evidence="8 9">CECT 8446</strain>
    </source>
</reference>
<dbReference type="Pfam" id="PF08447">
    <property type="entry name" value="PAS_3"/>
    <property type="match status" value="1"/>
</dbReference>
<gene>
    <name evidence="8" type="ORF">DFQ04_2588</name>
</gene>